<gene>
    <name evidence="3" type="ORF">DFR68_10184</name>
</gene>
<dbReference type="SUPFAM" id="SSF56601">
    <property type="entry name" value="beta-lactamase/transpeptidase-like"/>
    <property type="match status" value="1"/>
</dbReference>
<dbReference type="PANTHER" id="PTHR46825">
    <property type="entry name" value="D-ALANYL-D-ALANINE-CARBOXYPEPTIDASE/ENDOPEPTIDASE AMPH"/>
    <property type="match status" value="1"/>
</dbReference>
<comment type="caution">
    <text evidence="3">The sequence shown here is derived from an EMBL/GenBank/DDBJ whole genome shotgun (WGS) entry which is preliminary data.</text>
</comment>
<dbReference type="OrthoDB" id="4281716at2"/>
<dbReference type="InterPro" id="IPR050491">
    <property type="entry name" value="AmpC-like"/>
</dbReference>
<accession>A0A370HDD9</accession>
<evidence type="ECO:0000259" key="2">
    <source>
        <dbReference type="Pfam" id="PF00144"/>
    </source>
</evidence>
<dbReference type="Proteomes" id="UP000255355">
    <property type="component" value="Unassembled WGS sequence"/>
</dbReference>
<dbReference type="PANTHER" id="PTHR46825:SF9">
    <property type="entry name" value="BETA-LACTAMASE-RELATED DOMAIN-CONTAINING PROTEIN"/>
    <property type="match status" value="1"/>
</dbReference>
<evidence type="ECO:0000313" key="4">
    <source>
        <dbReference type="Proteomes" id="UP000255355"/>
    </source>
</evidence>
<dbReference type="Gene3D" id="3.40.710.10">
    <property type="entry name" value="DD-peptidase/beta-lactamase superfamily"/>
    <property type="match status" value="1"/>
</dbReference>
<dbReference type="InterPro" id="IPR001466">
    <property type="entry name" value="Beta-lactam-related"/>
</dbReference>
<dbReference type="Pfam" id="PF00144">
    <property type="entry name" value="Beta-lactamase"/>
    <property type="match status" value="1"/>
</dbReference>
<dbReference type="InterPro" id="IPR012338">
    <property type="entry name" value="Beta-lactam/transpept-like"/>
</dbReference>
<name>A0A370HDD9_9NOCA</name>
<sequence length="489" mass="52626">MSASTGTDPTTGSERNAVADSTDTTLAGRVGSLFNRRPVVGAVVAVVRDGGVEFVRHGWADLADRRPVTEDTVFRIASITKTFTAIAVLQLWERGLVDLDAPADSYLRGFRLVAADPRYGPVTIRHLLTHTSGVGETAYPWQALQPDFGESVAGGTPVPSLGEYYRRGLRVGAEPGTRWAYTDHGFATLGQIVADVTGVPLAEYLRAHVFRTLGMFDTTLVSAEVPRADRATGYTLGAHGPKPVVHREMITAAASSACSSARDMARYLAALLGGGRNDHGRVLESDTLAMMFAPQYQPDPRVPGMGLGLFRGLVGDHRVVEHQGILPGFNSQMWVAPDDRTGALVFVTGGHRALLWLPAETSALVHELLGAPQPAIRTDIPHHPEVWSEICGYYRLSGSLADVRARAMVGAGAEVRISAGRPVLRVLTAVPSLLRGLPLHPDDPDDPRAFRIDLTRFGIGTGRILFGRESGTGTPAMFFDLHPLTLLRR</sequence>
<dbReference type="AlphaFoldDB" id="A0A370HDD9"/>
<reference evidence="3 4" key="1">
    <citation type="submission" date="2018-07" db="EMBL/GenBank/DDBJ databases">
        <title>Genomic Encyclopedia of Type Strains, Phase IV (KMG-IV): sequencing the most valuable type-strain genomes for metagenomic binning, comparative biology and taxonomic classification.</title>
        <authorList>
            <person name="Goeker M."/>
        </authorList>
    </citation>
    <scope>NUCLEOTIDE SEQUENCE [LARGE SCALE GENOMIC DNA]</scope>
    <source>
        <strain evidence="3 4">DSM 44952</strain>
    </source>
</reference>
<feature type="region of interest" description="Disordered" evidence="1">
    <location>
        <begin position="1"/>
        <end position="21"/>
    </location>
</feature>
<evidence type="ECO:0000313" key="3">
    <source>
        <dbReference type="EMBL" id="RDI55251.1"/>
    </source>
</evidence>
<keyword evidence="4" id="KW-1185">Reference proteome</keyword>
<organism evidence="3 4">
    <name type="scientific">Nocardia mexicana</name>
    <dbReference type="NCBI Taxonomy" id="279262"/>
    <lineage>
        <taxon>Bacteria</taxon>
        <taxon>Bacillati</taxon>
        <taxon>Actinomycetota</taxon>
        <taxon>Actinomycetes</taxon>
        <taxon>Mycobacteriales</taxon>
        <taxon>Nocardiaceae</taxon>
        <taxon>Nocardia</taxon>
    </lineage>
</organism>
<dbReference type="EMBL" id="QQAZ01000001">
    <property type="protein sequence ID" value="RDI55251.1"/>
    <property type="molecule type" value="Genomic_DNA"/>
</dbReference>
<proteinExistence type="predicted"/>
<dbReference type="STRING" id="1210089.GCA_001613165_02099"/>
<feature type="domain" description="Beta-lactamase-related" evidence="2">
    <location>
        <begin position="39"/>
        <end position="352"/>
    </location>
</feature>
<protein>
    <submittedName>
        <fullName evidence="3">CubicO group peptidase (Beta-lactamase class C family)</fullName>
    </submittedName>
</protein>
<evidence type="ECO:0000256" key="1">
    <source>
        <dbReference type="SAM" id="MobiDB-lite"/>
    </source>
</evidence>